<dbReference type="AlphaFoldDB" id="A0AAN7VAA4"/>
<sequence>MPFLKDKEKLQTRSKQLIHLSNKNGARKSVYNIWNDKYVGEWKDNIKKGKGACLTRTQRLYEGDWKDNFRDGYGVFCLPKEDNTFILEYRGEWKKGLQCGFGQKHYKDKGYYLGNLKNSKRHGWGEMWYSNGGYYIGHWENDLRHGGGMWVRSDGNRYEGSWNTDLKHGKGRFFHLNTGQMQEGVWKTDICIYSVVVDIPYRQSAVLPTPYPIPIVMLQKPNEVCADEDTKMLFKNSMPCEHICCRTNNVTVK</sequence>
<keyword evidence="7" id="KW-1185">Reference proteome</keyword>
<evidence type="ECO:0000256" key="1">
    <source>
        <dbReference type="ARBA" id="ARBA00004218"/>
    </source>
</evidence>
<reference evidence="6 7" key="1">
    <citation type="journal article" date="2024" name="Insects">
        <title>An Improved Chromosome-Level Genome Assembly of the Firefly Pyrocoelia pectoralis.</title>
        <authorList>
            <person name="Fu X."/>
            <person name="Meyer-Rochow V.B."/>
            <person name="Ballantyne L."/>
            <person name="Zhu X."/>
        </authorList>
    </citation>
    <scope>NUCLEOTIDE SEQUENCE [LARGE SCALE GENOMIC DNA]</scope>
    <source>
        <strain evidence="6">XCY_ONT2</strain>
    </source>
</reference>
<dbReference type="GO" id="GO:0001669">
    <property type="term" value="C:acrosomal vesicle"/>
    <property type="evidence" value="ECO:0007669"/>
    <property type="project" value="UniProtKB-SubCell"/>
</dbReference>
<dbReference type="Gene3D" id="2.20.110.10">
    <property type="entry name" value="Histone H3 K4-specific methyltransferase SET7/9 N-terminal domain"/>
    <property type="match status" value="3"/>
</dbReference>
<comment type="function">
    <text evidence="5">Assembles a suppression complex (suppresome) by tethering SIRT1 and MDM2 to regulate composite modifications of p53/TP53. Confers both deacetylation-mediated functional inactivation, by SIRT1, and ubiquitination-dependent degradation, by MDM2, of p53/TP53, promoting a proliferative and cell survival behaviors. May play a role in the regulation of spermatogenesis.</text>
</comment>
<dbReference type="PANTHER" id="PTHR46511">
    <property type="entry name" value="MORN REPEAT-CONTAINING PROTEIN 3"/>
    <property type="match status" value="1"/>
</dbReference>
<dbReference type="InterPro" id="IPR003409">
    <property type="entry name" value="MORN"/>
</dbReference>
<evidence type="ECO:0000313" key="7">
    <source>
        <dbReference type="Proteomes" id="UP001329430"/>
    </source>
</evidence>
<organism evidence="6 7">
    <name type="scientific">Pyrocoelia pectoralis</name>
    <dbReference type="NCBI Taxonomy" id="417401"/>
    <lineage>
        <taxon>Eukaryota</taxon>
        <taxon>Metazoa</taxon>
        <taxon>Ecdysozoa</taxon>
        <taxon>Arthropoda</taxon>
        <taxon>Hexapoda</taxon>
        <taxon>Insecta</taxon>
        <taxon>Pterygota</taxon>
        <taxon>Neoptera</taxon>
        <taxon>Endopterygota</taxon>
        <taxon>Coleoptera</taxon>
        <taxon>Polyphaga</taxon>
        <taxon>Elateriformia</taxon>
        <taxon>Elateroidea</taxon>
        <taxon>Lampyridae</taxon>
        <taxon>Lampyrinae</taxon>
        <taxon>Pyrocoelia</taxon>
    </lineage>
</organism>
<dbReference type="Pfam" id="PF02493">
    <property type="entry name" value="MORN"/>
    <property type="match status" value="6"/>
</dbReference>
<dbReference type="SMART" id="SM00698">
    <property type="entry name" value="MORN"/>
    <property type="match status" value="6"/>
</dbReference>
<dbReference type="EMBL" id="JAVRBK010000004">
    <property type="protein sequence ID" value="KAK5644890.1"/>
    <property type="molecule type" value="Genomic_DNA"/>
</dbReference>
<keyword evidence="2" id="KW-0677">Repeat</keyword>
<comment type="subcellular location">
    <subcellularLocation>
        <location evidence="1">Cytoplasmic vesicle</location>
        <location evidence="1">Secretory vesicle</location>
        <location evidence="1">Acrosome</location>
    </subcellularLocation>
</comment>
<gene>
    <name evidence="6" type="ORF">RI129_006190</name>
</gene>
<accession>A0AAN7VAA4</accession>
<evidence type="ECO:0000256" key="5">
    <source>
        <dbReference type="ARBA" id="ARBA00045851"/>
    </source>
</evidence>
<evidence type="ECO:0000256" key="2">
    <source>
        <dbReference type="ARBA" id="ARBA00022737"/>
    </source>
</evidence>
<proteinExistence type="predicted"/>
<dbReference type="SUPFAM" id="SSF82185">
    <property type="entry name" value="Histone H3 K4-specific methyltransferase SET7/9 N-terminal domain"/>
    <property type="match status" value="2"/>
</dbReference>
<name>A0AAN7VAA4_9COLE</name>
<evidence type="ECO:0000256" key="3">
    <source>
        <dbReference type="ARBA" id="ARBA00023329"/>
    </source>
</evidence>
<comment type="caution">
    <text evidence="6">The sequence shown here is derived from an EMBL/GenBank/DDBJ whole genome shotgun (WGS) entry which is preliminary data.</text>
</comment>
<protein>
    <recommendedName>
        <fullName evidence="4">MORN repeat-containing protein 3</fullName>
    </recommendedName>
</protein>
<dbReference type="PANTHER" id="PTHR46511:SF1">
    <property type="entry name" value="MORN REPEAT-CONTAINING PROTEIN 3"/>
    <property type="match status" value="1"/>
</dbReference>
<dbReference type="InterPro" id="IPR052472">
    <property type="entry name" value="MORN3"/>
</dbReference>
<evidence type="ECO:0000256" key="4">
    <source>
        <dbReference type="ARBA" id="ARBA00039854"/>
    </source>
</evidence>
<keyword evidence="3" id="KW-0968">Cytoplasmic vesicle</keyword>
<evidence type="ECO:0000313" key="6">
    <source>
        <dbReference type="EMBL" id="KAK5644890.1"/>
    </source>
</evidence>
<dbReference type="Proteomes" id="UP001329430">
    <property type="component" value="Chromosome 4"/>
</dbReference>